<proteinExistence type="inferred from homology"/>
<evidence type="ECO:0000313" key="9">
    <source>
        <dbReference type="EMBL" id="GFN98805.1"/>
    </source>
</evidence>
<dbReference type="Gene3D" id="1.20.58.390">
    <property type="entry name" value="Neurotransmitter-gated ion-channel transmembrane domain"/>
    <property type="match status" value="1"/>
</dbReference>
<feature type="domain" description="Neurotransmitter-gated ion-channel transmembrane" evidence="8">
    <location>
        <begin position="275"/>
        <end position="432"/>
    </location>
</feature>
<dbReference type="InterPro" id="IPR006201">
    <property type="entry name" value="Neur_channel"/>
</dbReference>
<dbReference type="Gene3D" id="2.70.170.10">
    <property type="entry name" value="Neurotransmitter-gated ion-channel ligand-binding domain"/>
    <property type="match status" value="1"/>
</dbReference>
<dbReference type="InterPro" id="IPR006029">
    <property type="entry name" value="Neurotrans-gated_channel_TM"/>
</dbReference>
<feature type="transmembrane region" description="Helical" evidence="5">
    <location>
        <begin position="331"/>
        <end position="353"/>
    </location>
</feature>
<sequence length="474" mass="53582">MATLLGQRSSCTASPLRTFFVPPLVQHATAWLCLTLYLLIVCVPMPCQGGNYSHTKSIHDTLLPSSNYNPDIRPLVNQEDILKVGVAFELVSIVEINDVVQRFMCNGFLFLSWMDEILRWDPASLNGVDFITPKPKHIFRPRMVLLNTLGERDLFEDDYAMTFILRPVNVYSDGYTTWVPGSIFPASCKLDLTKYPFDKQNCQIQMVVMSYSEKEILFHAFKDKAHFTFFTQNGEWDVAKSHVTTPTISVDGENLTSVVITFQLERKPVFLMICMILPIVFLSLLNLLVFVIPVDSGEKISYGITVLLALTVFMSTMSSMLPRSSETMPLIISYIFCLMVISVLTVVVSIAIVKIHHMEEKEERSLKAQEDHRWDVPKISVTHREMPDLEKSVTLPGNNGRGIRHKNDNPVDQKAVNYTDGLKKSVPSSSRSRMKDVKVNRYKIIGKYIDMASLILFGMTWVAVTVGFVFAIGG</sequence>
<protein>
    <submittedName>
        <fullName evidence="9">Neuronal acetylcholine receptor subunit alpha-3</fullName>
    </submittedName>
</protein>
<dbReference type="CDD" id="cd19051">
    <property type="entry name" value="LGIC_TM_cation"/>
    <property type="match status" value="1"/>
</dbReference>
<keyword evidence="4 5" id="KW-0472">Membrane</keyword>
<dbReference type="InterPro" id="IPR006202">
    <property type="entry name" value="Neur_chan_lig-bd"/>
</dbReference>
<organism evidence="9 10">
    <name type="scientific">Plakobranchus ocellatus</name>
    <dbReference type="NCBI Taxonomy" id="259542"/>
    <lineage>
        <taxon>Eukaryota</taxon>
        <taxon>Metazoa</taxon>
        <taxon>Spiralia</taxon>
        <taxon>Lophotrochozoa</taxon>
        <taxon>Mollusca</taxon>
        <taxon>Gastropoda</taxon>
        <taxon>Heterobranchia</taxon>
        <taxon>Euthyneura</taxon>
        <taxon>Panpulmonata</taxon>
        <taxon>Sacoglossa</taxon>
        <taxon>Placobranchoidea</taxon>
        <taxon>Plakobranchidae</taxon>
        <taxon>Plakobranchus</taxon>
    </lineage>
</organism>
<dbReference type="EMBL" id="BLXT01002861">
    <property type="protein sequence ID" value="GFN98805.1"/>
    <property type="molecule type" value="Genomic_DNA"/>
</dbReference>
<dbReference type="Pfam" id="PF02931">
    <property type="entry name" value="Neur_chan_LBD"/>
    <property type="match status" value="1"/>
</dbReference>
<keyword evidence="5" id="KW-0813">Transport</keyword>
<evidence type="ECO:0000256" key="2">
    <source>
        <dbReference type="ARBA" id="ARBA00022692"/>
    </source>
</evidence>
<evidence type="ECO:0000256" key="1">
    <source>
        <dbReference type="ARBA" id="ARBA00004141"/>
    </source>
</evidence>
<dbReference type="Proteomes" id="UP000735302">
    <property type="component" value="Unassembled WGS sequence"/>
</dbReference>
<comment type="subcellular location">
    <subcellularLocation>
        <location evidence="1">Membrane</location>
        <topology evidence="1">Multi-pass membrane protein</topology>
    </subcellularLocation>
</comment>
<feature type="region of interest" description="Disordered" evidence="6">
    <location>
        <begin position="390"/>
        <end position="410"/>
    </location>
</feature>
<evidence type="ECO:0000259" key="7">
    <source>
        <dbReference type="Pfam" id="PF02931"/>
    </source>
</evidence>
<dbReference type="InterPro" id="IPR018000">
    <property type="entry name" value="Neurotransmitter_ion_chnl_CS"/>
</dbReference>
<dbReference type="InterPro" id="IPR036734">
    <property type="entry name" value="Neur_chan_lig-bd_sf"/>
</dbReference>
<dbReference type="SUPFAM" id="SSF63712">
    <property type="entry name" value="Nicotinic receptor ligand binding domain-like"/>
    <property type="match status" value="1"/>
</dbReference>
<feature type="domain" description="Neurotransmitter-gated ion-channel ligand-binding" evidence="7">
    <location>
        <begin position="66"/>
        <end position="268"/>
    </location>
</feature>
<dbReference type="Pfam" id="PF02932">
    <property type="entry name" value="Neur_chan_memb"/>
    <property type="match status" value="1"/>
</dbReference>
<dbReference type="GO" id="GO:0004888">
    <property type="term" value="F:transmembrane signaling receptor activity"/>
    <property type="evidence" value="ECO:0007669"/>
    <property type="project" value="InterPro"/>
</dbReference>
<dbReference type="PROSITE" id="PS00236">
    <property type="entry name" value="NEUROTR_ION_CHANNEL"/>
    <property type="match status" value="1"/>
</dbReference>
<dbReference type="PRINTS" id="PR00252">
    <property type="entry name" value="NRIONCHANNEL"/>
</dbReference>
<keyword evidence="5" id="KW-0406">Ion transport</keyword>
<keyword evidence="2 5" id="KW-0812">Transmembrane</keyword>
<dbReference type="GO" id="GO:0005230">
    <property type="term" value="F:extracellular ligand-gated monoatomic ion channel activity"/>
    <property type="evidence" value="ECO:0007669"/>
    <property type="project" value="InterPro"/>
</dbReference>
<evidence type="ECO:0000256" key="6">
    <source>
        <dbReference type="SAM" id="MobiDB-lite"/>
    </source>
</evidence>
<gene>
    <name evidence="9" type="ORF">PoB_002531100</name>
</gene>
<name>A0AAV3ZS52_9GAST</name>
<keyword evidence="3 5" id="KW-1133">Transmembrane helix</keyword>
<keyword evidence="10" id="KW-1185">Reference proteome</keyword>
<dbReference type="SUPFAM" id="SSF90112">
    <property type="entry name" value="Neurotransmitter-gated ion-channel transmembrane pore"/>
    <property type="match status" value="1"/>
</dbReference>
<accession>A0AAV3ZS52</accession>
<dbReference type="InterPro" id="IPR036719">
    <property type="entry name" value="Neuro-gated_channel_TM_sf"/>
</dbReference>
<feature type="transmembrane region" description="Helical" evidence="5">
    <location>
        <begin position="448"/>
        <end position="472"/>
    </location>
</feature>
<dbReference type="InterPro" id="IPR038050">
    <property type="entry name" value="Neuro_actylchol_rec"/>
</dbReference>
<feature type="transmembrane region" description="Helical" evidence="5">
    <location>
        <begin position="269"/>
        <end position="293"/>
    </location>
</feature>
<dbReference type="AlphaFoldDB" id="A0AAV3ZS52"/>
<evidence type="ECO:0000256" key="3">
    <source>
        <dbReference type="ARBA" id="ARBA00022989"/>
    </source>
</evidence>
<dbReference type="GO" id="GO:0016020">
    <property type="term" value="C:membrane"/>
    <property type="evidence" value="ECO:0007669"/>
    <property type="project" value="UniProtKB-SubCell"/>
</dbReference>
<reference evidence="9 10" key="1">
    <citation type="journal article" date="2021" name="Elife">
        <title>Chloroplast acquisition without the gene transfer in kleptoplastic sea slugs, Plakobranchus ocellatus.</title>
        <authorList>
            <person name="Maeda T."/>
            <person name="Takahashi S."/>
            <person name="Yoshida T."/>
            <person name="Shimamura S."/>
            <person name="Takaki Y."/>
            <person name="Nagai Y."/>
            <person name="Toyoda A."/>
            <person name="Suzuki Y."/>
            <person name="Arimoto A."/>
            <person name="Ishii H."/>
            <person name="Satoh N."/>
            <person name="Nishiyama T."/>
            <person name="Hasebe M."/>
            <person name="Maruyama T."/>
            <person name="Minagawa J."/>
            <person name="Obokata J."/>
            <person name="Shigenobu S."/>
        </authorList>
    </citation>
    <scope>NUCLEOTIDE SEQUENCE [LARGE SCALE GENOMIC DNA]</scope>
</reference>
<dbReference type="PANTHER" id="PTHR18945">
    <property type="entry name" value="NEUROTRANSMITTER GATED ION CHANNEL"/>
    <property type="match status" value="1"/>
</dbReference>
<evidence type="ECO:0000313" key="10">
    <source>
        <dbReference type="Proteomes" id="UP000735302"/>
    </source>
</evidence>
<comment type="caution">
    <text evidence="9">The sequence shown here is derived from an EMBL/GenBank/DDBJ whole genome shotgun (WGS) entry which is preliminary data.</text>
</comment>
<keyword evidence="9" id="KW-0675">Receptor</keyword>
<comment type="similarity">
    <text evidence="5">Belongs to the ligand-gated ion channel (TC 1.A.9) family.</text>
</comment>
<evidence type="ECO:0000259" key="8">
    <source>
        <dbReference type="Pfam" id="PF02932"/>
    </source>
</evidence>
<dbReference type="CDD" id="cd18989">
    <property type="entry name" value="LGIC_ECD_cation"/>
    <property type="match status" value="1"/>
</dbReference>
<evidence type="ECO:0000256" key="4">
    <source>
        <dbReference type="ARBA" id="ARBA00023136"/>
    </source>
</evidence>
<keyword evidence="5" id="KW-0407">Ion channel</keyword>
<evidence type="ECO:0000256" key="5">
    <source>
        <dbReference type="RuleBase" id="RU000687"/>
    </source>
</evidence>
<feature type="transmembrane region" description="Helical" evidence="5">
    <location>
        <begin position="300"/>
        <end position="319"/>
    </location>
</feature>